<keyword evidence="1" id="KW-0812">Transmembrane</keyword>
<protein>
    <recommendedName>
        <fullName evidence="3">Nad dependent epimerase/dehydratase</fullName>
    </recommendedName>
</protein>
<dbReference type="Gene3D" id="3.40.50.300">
    <property type="entry name" value="P-loop containing nucleotide triphosphate hydrolases"/>
    <property type="match status" value="1"/>
</dbReference>
<dbReference type="PANTHER" id="PTHR36978">
    <property type="entry name" value="P-LOOP CONTAINING NUCLEOTIDE TRIPHOSPHATE HYDROLASE"/>
    <property type="match status" value="1"/>
</dbReference>
<gene>
    <name evidence="2" type="ORF">MS3_00877</name>
</gene>
<sequence length="273" mass="32499">MNLLWNSNKSLSKSSINHDLEVIVVGLNKTGTSYLKSALEILYHGTTCLHYTDLIYQSNDIIEKWLELHLCQYQTKLNGFQYNKQELLKLLLKNYKSVSGIPITSFLNDLIQMYPNVKVILTVRNAELWHAACRTNLIPYQSNESKLQKFFYKFSLFTWLIKLNQLKLLSLQNTLGNKINLKNDNELIHAYSRWNDYVQLIVPKDRLLIYNIKQGWLPLCEFLNKPIPCCTFPGRNTIFLWSYLLRHLKKLFHFILYTFIYLFMIYYFLNIFR</sequence>
<keyword evidence="1" id="KW-0472">Membrane</keyword>
<dbReference type="InterPro" id="IPR040632">
    <property type="entry name" value="Sulfotransfer_4"/>
</dbReference>
<accession>A0A095AFW9</accession>
<dbReference type="InterPro" id="IPR027417">
    <property type="entry name" value="P-loop_NTPase"/>
</dbReference>
<dbReference type="Pfam" id="PF17784">
    <property type="entry name" value="Sulfotransfer_4"/>
    <property type="match status" value="1"/>
</dbReference>
<dbReference type="SUPFAM" id="SSF52540">
    <property type="entry name" value="P-loop containing nucleoside triphosphate hydrolases"/>
    <property type="match status" value="1"/>
</dbReference>
<organism evidence="2">
    <name type="scientific">Schistosoma haematobium</name>
    <name type="common">Blood fluke</name>
    <dbReference type="NCBI Taxonomy" id="6185"/>
    <lineage>
        <taxon>Eukaryota</taxon>
        <taxon>Metazoa</taxon>
        <taxon>Spiralia</taxon>
        <taxon>Lophotrochozoa</taxon>
        <taxon>Platyhelminthes</taxon>
        <taxon>Trematoda</taxon>
        <taxon>Digenea</taxon>
        <taxon>Strigeidida</taxon>
        <taxon>Schistosomatoidea</taxon>
        <taxon>Schistosomatidae</taxon>
        <taxon>Schistosoma</taxon>
    </lineage>
</organism>
<keyword evidence="1" id="KW-1133">Transmembrane helix</keyword>
<evidence type="ECO:0008006" key="3">
    <source>
        <dbReference type="Google" id="ProtNLM"/>
    </source>
</evidence>
<dbReference type="EMBL" id="KL250515">
    <property type="protein sequence ID" value="KGB32736.1"/>
    <property type="molecule type" value="Genomic_DNA"/>
</dbReference>
<reference evidence="2" key="1">
    <citation type="journal article" date="2012" name="Nat. Genet.">
        <title>Whole-genome sequence of Schistosoma haematobium.</title>
        <authorList>
            <person name="Young N.D."/>
            <person name="Jex A.R."/>
            <person name="Li B."/>
            <person name="Liu S."/>
            <person name="Yang L."/>
            <person name="Xiong Z."/>
            <person name="Li Y."/>
            <person name="Cantacessi C."/>
            <person name="Hall R.S."/>
            <person name="Xu X."/>
            <person name="Chen F."/>
            <person name="Wu X."/>
            <person name="Zerlotini A."/>
            <person name="Oliveira G."/>
            <person name="Hofmann A."/>
            <person name="Zhang G."/>
            <person name="Fang X."/>
            <person name="Kang Y."/>
            <person name="Campbell B.E."/>
            <person name="Loukas A."/>
            <person name="Ranganathan S."/>
            <person name="Rollinson D."/>
            <person name="Rinaldi G."/>
            <person name="Brindley P.J."/>
            <person name="Yang H."/>
            <person name="Wang J."/>
            <person name="Wang J."/>
            <person name="Gasser R.B."/>
        </authorList>
    </citation>
    <scope>NUCLEOTIDE SEQUENCE [LARGE SCALE GENOMIC DNA]</scope>
</reference>
<dbReference type="PANTHER" id="PTHR36978:SF4">
    <property type="entry name" value="P-LOOP CONTAINING NUCLEOSIDE TRIPHOSPHATE HYDROLASE PROTEIN"/>
    <property type="match status" value="1"/>
</dbReference>
<name>A0A095AFW9_SCHHA</name>
<feature type="transmembrane region" description="Helical" evidence="1">
    <location>
        <begin position="251"/>
        <end position="269"/>
    </location>
</feature>
<proteinExistence type="predicted"/>
<evidence type="ECO:0000256" key="1">
    <source>
        <dbReference type="SAM" id="Phobius"/>
    </source>
</evidence>
<dbReference type="AlphaFoldDB" id="A0A095AFW9"/>
<evidence type="ECO:0000313" key="2">
    <source>
        <dbReference type="EMBL" id="KGB32736.1"/>
    </source>
</evidence>